<comment type="caution">
    <text evidence="4">The sequence shown here is derived from an EMBL/GenBank/DDBJ whole genome shotgun (WGS) entry which is preliminary data.</text>
</comment>
<accession>A0AAU9K0H0</accession>
<reference evidence="4" key="1">
    <citation type="submission" date="2021-09" db="EMBL/GenBank/DDBJ databases">
        <authorList>
            <consortium name="AG Swart"/>
            <person name="Singh M."/>
            <person name="Singh A."/>
            <person name="Seah K."/>
            <person name="Emmerich C."/>
        </authorList>
    </citation>
    <scope>NUCLEOTIDE SEQUENCE</scope>
    <source>
        <strain evidence="4">ATCC30299</strain>
    </source>
</reference>
<dbReference type="PANTHER" id="PTHR46901:SF2">
    <property type="entry name" value="GH04942P"/>
    <property type="match status" value="1"/>
</dbReference>
<dbReference type="Gene3D" id="2.10.25.10">
    <property type="entry name" value="Laminin"/>
    <property type="match status" value="1"/>
</dbReference>
<feature type="domain" description="EGF-like" evidence="3">
    <location>
        <begin position="155"/>
        <end position="186"/>
    </location>
</feature>
<dbReference type="EMBL" id="CAJZBQ010000056">
    <property type="protein sequence ID" value="CAG9333050.1"/>
    <property type="molecule type" value="Genomic_DNA"/>
</dbReference>
<dbReference type="PROSITE" id="PS01186">
    <property type="entry name" value="EGF_2"/>
    <property type="match status" value="1"/>
</dbReference>
<sequence length="275" mass="30795">MILLFLISVALAQQTTPIKPEAVLIDPVPRKDTSGKTMEDPPCGGRGKGLAHTLAEPGQYHPVTWMIVHPAETGNCTLRLTSGTDFNKYVTLAPTDNSADGSGWFPCGRKELYHESKTIVFPDHFTCDECTLQWIWKTYIGTFYQCSEIQVRSTNSMACFGKCKNGGVCADGNCECPVGFSGQFCQDAAEESQEENINVVGYLITFLIFVIVCSALATIVYYFFNQDKIPPQAQKFLRANCQWCLRKEAIIEEEQREERESEPPVVQRERLVINV</sequence>
<feature type="disulfide bond" evidence="1">
    <location>
        <begin position="176"/>
        <end position="185"/>
    </location>
</feature>
<feature type="disulfide bond" evidence="1">
    <location>
        <begin position="159"/>
        <end position="169"/>
    </location>
</feature>
<evidence type="ECO:0000259" key="3">
    <source>
        <dbReference type="PROSITE" id="PS50026"/>
    </source>
</evidence>
<protein>
    <recommendedName>
        <fullName evidence="3">EGF-like domain-containing protein</fullName>
    </recommendedName>
</protein>
<keyword evidence="2" id="KW-1133">Transmembrane helix</keyword>
<dbReference type="PANTHER" id="PTHR46901">
    <property type="entry name" value="GH04942P"/>
    <property type="match status" value="1"/>
</dbReference>
<dbReference type="AlphaFoldDB" id="A0AAU9K0H0"/>
<keyword evidence="1" id="KW-0245">EGF-like domain</keyword>
<comment type="caution">
    <text evidence="1">Lacks conserved residue(s) required for the propagation of feature annotation.</text>
</comment>
<feature type="transmembrane region" description="Helical" evidence="2">
    <location>
        <begin position="199"/>
        <end position="224"/>
    </location>
</feature>
<organism evidence="4 5">
    <name type="scientific">Blepharisma stoltei</name>
    <dbReference type="NCBI Taxonomy" id="1481888"/>
    <lineage>
        <taxon>Eukaryota</taxon>
        <taxon>Sar</taxon>
        <taxon>Alveolata</taxon>
        <taxon>Ciliophora</taxon>
        <taxon>Postciliodesmatophora</taxon>
        <taxon>Heterotrichea</taxon>
        <taxon>Heterotrichida</taxon>
        <taxon>Blepharismidae</taxon>
        <taxon>Blepharisma</taxon>
    </lineage>
</organism>
<gene>
    <name evidence="4" type="ORF">BSTOLATCC_MIC57870</name>
</gene>
<proteinExistence type="predicted"/>
<keyword evidence="1" id="KW-1015">Disulfide bond</keyword>
<keyword evidence="5" id="KW-1185">Reference proteome</keyword>
<name>A0AAU9K0H0_9CILI</name>
<dbReference type="PROSITE" id="PS50026">
    <property type="entry name" value="EGF_3"/>
    <property type="match status" value="1"/>
</dbReference>
<evidence type="ECO:0000313" key="5">
    <source>
        <dbReference type="Proteomes" id="UP001162131"/>
    </source>
</evidence>
<keyword evidence="2" id="KW-0812">Transmembrane</keyword>
<dbReference type="PROSITE" id="PS00022">
    <property type="entry name" value="EGF_1"/>
    <property type="match status" value="1"/>
</dbReference>
<dbReference type="InterPro" id="IPR000742">
    <property type="entry name" value="EGF"/>
</dbReference>
<dbReference type="SUPFAM" id="SSF57196">
    <property type="entry name" value="EGF/Laminin"/>
    <property type="match status" value="1"/>
</dbReference>
<evidence type="ECO:0000256" key="1">
    <source>
        <dbReference type="PROSITE-ProRule" id="PRU00076"/>
    </source>
</evidence>
<dbReference type="CDD" id="cd00054">
    <property type="entry name" value="EGF_CA"/>
    <property type="match status" value="1"/>
</dbReference>
<evidence type="ECO:0000313" key="4">
    <source>
        <dbReference type="EMBL" id="CAG9333050.1"/>
    </source>
</evidence>
<keyword evidence="2" id="KW-0472">Membrane</keyword>
<evidence type="ECO:0000256" key="2">
    <source>
        <dbReference type="SAM" id="Phobius"/>
    </source>
</evidence>
<dbReference type="Proteomes" id="UP001162131">
    <property type="component" value="Unassembled WGS sequence"/>
</dbReference>